<dbReference type="EMBL" id="FRCR01000004">
    <property type="protein sequence ID" value="SHM34759.1"/>
    <property type="molecule type" value="Genomic_DNA"/>
</dbReference>
<dbReference type="Gene3D" id="6.10.250.2220">
    <property type="match status" value="1"/>
</dbReference>
<proteinExistence type="predicted"/>
<dbReference type="InterPro" id="IPR015130">
    <property type="entry name" value="Lys-AminoMut_A"/>
</dbReference>
<organism evidence="2 3">
    <name type="scientific">Caldanaerovirga acetigignens</name>
    <dbReference type="NCBI Taxonomy" id="447595"/>
    <lineage>
        <taxon>Bacteria</taxon>
        <taxon>Bacillati</taxon>
        <taxon>Bacillota</taxon>
        <taxon>Clostridia</taxon>
        <taxon>Thermosediminibacterales</taxon>
        <taxon>Thermosediminibacteraceae</taxon>
        <taxon>Caldanaerovirga</taxon>
    </lineage>
</organism>
<dbReference type="GO" id="GO:0031419">
    <property type="term" value="F:cobalamin binding"/>
    <property type="evidence" value="ECO:0007669"/>
    <property type="project" value="InterPro"/>
</dbReference>
<dbReference type="Pfam" id="PF16552">
    <property type="entry name" value="OAM_alpha"/>
    <property type="match status" value="1"/>
</dbReference>
<reference evidence="3" key="1">
    <citation type="submission" date="2016-11" db="EMBL/GenBank/DDBJ databases">
        <authorList>
            <person name="Varghese N."/>
            <person name="Submissions S."/>
        </authorList>
    </citation>
    <scope>NUCLEOTIDE SEQUENCE [LARGE SCALE GENOMIC DNA]</scope>
    <source>
        <strain evidence="3">DSM 18802</strain>
    </source>
</reference>
<dbReference type="Proteomes" id="UP000184375">
    <property type="component" value="Unassembled WGS sequence"/>
</dbReference>
<dbReference type="GO" id="GO:0003824">
    <property type="term" value="F:catalytic activity"/>
    <property type="evidence" value="ECO:0007669"/>
    <property type="project" value="InterPro"/>
</dbReference>
<dbReference type="OrthoDB" id="5147116at2"/>
<dbReference type="SUPFAM" id="SSF51703">
    <property type="entry name" value="Cobalamin (vitamin B12)-dependent enzymes"/>
    <property type="match status" value="1"/>
</dbReference>
<dbReference type="RefSeq" id="WP_073255036.1">
    <property type="nucleotide sequence ID" value="NZ_FRCR01000004.1"/>
</dbReference>
<protein>
    <submittedName>
        <fullName evidence="2">D-ornithine 4,5-aminomutase S subunit</fullName>
    </submittedName>
</protein>
<feature type="domain" description="D-Lysine 5,6-aminomutase alpha subunit" evidence="1">
    <location>
        <begin position="2"/>
        <end position="114"/>
    </location>
</feature>
<keyword evidence="3" id="KW-1185">Reference proteome</keyword>
<sequence>MQRKDDFEERRKHLANLTEKELEKRFWELTEKIVDPLIELARTHTSPSIERSVLLRMGFDSLTAKAVVEKCVEKGLLGKGAGQVVLKYALYKGISVKEAGNQLARGEGWDEIEKAMALKIDASTVGKVM</sequence>
<dbReference type="InterPro" id="IPR016176">
    <property type="entry name" value="Cbl-dep_enz_cat"/>
</dbReference>
<evidence type="ECO:0000259" key="1">
    <source>
        <dbReference type="Pfam" id="PF16552"/>
    </source>
</evidence>
<evidence type="ECO:0000313" key="3">
    <source>
        <dbReference type="Proteomes" id="UP000184375"/>
    </source>
</evidence>
<dbReference type="Gene3D" id="1.10.8.1000">
    <property type="entry name" value="Ornithine 4,5 aminomutase S component, alpha subunit-like"/>
    <property type="match status" value="1"/>
</dbReference>
<name>A0A1M7I291_9FIRM</name>
<gene>
    <name evidence="2" type="ORF">SAMN05660826_00805</name>
</gene>
<dbReference type="STRING" id="447595.SAMN05660826_00805"/>
<accession>A0A1M7I291</accession>
<evidence type="ECO:0000313" key="2">
    <source>
        <dbReference type="EMBL" id="SHM34759.1"/>
    </source>
</evidence>
<dbReference type="AlphaFoldDB" id="A0A1M7I291"/>